<name>A0ACC1LCU3_9FUNG</name>
<evidence type="ECO:0000313" key="1">
    <source>
        <dbReference type="EMBL" id="KAJ2806118.1"/>
    </source>
</evidence>
<evidence type="ECO:0000313" key="2">
    <source>
        <dbReference type="Proteomes" id="UP001140087"/>
    </source>
</evidence>
<proteinExistence type="predicted"/>
<comment type="caution">
    <text evidence="1">The sequence shown here is derived from an EMBL/GenBank/DDBJ whole genome shotgun (WGS) entry which is preliminary data.</text>
</comment>
<protein>
    <submittedName>
        <fullName evidence="1">Uncharacterized protein</fullName>
    </submittedName>
</protein>
<sequence length="184" mass="19009">MHAPDDQPGDGSTKRRKVDSGTGAEWSLELCPGGGDETLQIGRLGLTGREARGENALESYRLETLAVAERAQAGLDGGDEAAEDGAQWGAAVVVSAQHVAIAMGSRIHVLSADCRAPEAVICHSGAVLATALNCDSSFVAYGDATGTLFIVHIRTRQPVFSQSVRPPDSTGDGPQAAVCGLHFA</sequence>
<organism evidence="1 2">
    <name type="scientific">Coemansia helicoidea</name>
    <dbReference type="NCBI Taxonomy" id="1286919"/>
    <lineage>
        <taxon>Eukaryota</taxon>
        <taxon>Fungi</taxon>
        <taxon>Fungi incertae sedis</taxon>
        <taxon>Zoopagomycota</taxon>
        <taxon>Kickxellomycotina</taxon>
        <taxon>Kickxellomycetes</taxon>
        <taxon>Kickxellales</taxon>
        <taxon>Kickxellaceae</taxon>
        <taxon>Coemansia</taxon>
    </lineage>
</organism>
<dbReference type="Proteomes" id="UP001140087">
    <property type="component" value="Unassembled WGS sequence"/>
</dbReference>
<reference evidence="1" key="1">
    <citation type="submission" date="2022-07" db="EMBL/GenBank/DDBJ databases">
        <title>Phylogenomic reconstructions and comparative analyses of Kickxellomycotina fungi.</title>
        <authorList>
            <person name="Reynolds N.K."/>
            <person name="Stajich J.E."/>
            <person name="Barry K."/>
            <person name="Grigoriev I.V."/>
            <person name="Crous P."/>
            <person name="Smith M.E."/>
        </authorList>
    </citation>
    <scope>NUCLEOTIDE SEQUENCE</scope>
    <source>
        <strain evidence="1">BCRC 34780</strain>
    </source>
</reference>
<accession>A0ACC1LCU3</accession>
<keyword evidence="2" id="KW-1185">Reference proteome</keyword>
<gene>
    <name evidence="1" type="ORF">H4R21_000996</name>
</gene>
<dbReference type="EMBL" id="JANBUN010000176">
    <property type="protein sequence ID" value="KAJ2806118.1"/>
    <property type="molecule type" value="Genomic_DNA"/>
</dbReference>
<feature type="non-terminal residue" evidence="1">
    <location>
        <position position="184"/>
    </location>
</feature>